<dbReference type="AlphaFoldDB" id="A0AAE4VJI0"/>
<dbReference type="GO" id="GO:0016020">
    <property type="term" value="C:membrane"/>
    <property type="evidence" value="ECO:0007669"/>
    <property type="project" value="UniProtKB-SubCell"/>
</dbReference>
<dbReference type="GO" id="GO:0016717">
    <property type="term" value="F:oxidoreductase activity, acting on paired donors, with oxidation of a pair of donors resulting in the reduction of molecular oxygen to two molecules of water"/>
    <property type="evidence" value="ECO:0007669"/>
    <property type="project" value="InterPro"/>
</dbReference>
<comment type="subcellular location">
    <subcellularLocation>
        <location evidence="1">Membrane</location>
        <topology evidence="1">Multi-pass membrane protein</topology>
    </subcellularLocation>
</comment>
<keyword evidence="9" id="KW-0443">Lipid metabolism</keyword>
<evidence type="ECO:0000313" key="15">
    <source>
        <dbReference type="Proteomes" id="UP001289135"/>
    </source>
</evidence>
<comment type="caution">
    <text evidence="14">The sequence shown here is derived from an EMBL/GenBank/DDBJ whole genome shotgun (WGS) entry which is preliminary data.</text>
</comment>
<feature type="transmembrane region" description="Helical" evidence="12">
    <location>
        <begin position="163"/>
        <end position="183"/>
    </location>
</feature>
<keyword evidence="6 12" id="KW-1133">Transmembrane helix</keyword>
<evidence type="ECO:0000256" key="8">
    <source>
        <dbReference type="ARBA" id="ARBA00023004"/>
    </source>
</evidence>
<proteinExistence type="inferred from homology"/>
<name>A0AAE4VJI0_9RICK</name>
<evidence type="ECO:0000256" key="5">
    <source>
        <dbReference type="ARBA" id="ARBA00022832"/>
    </source>
</evidence>
<evidence type="ECO:0000256" key="1">
    <source>
        <dbReference type="ARBA" id="ARBA00004141"/>
    </source>
</evidence>
<gene>
    <name evidence="14" type="ORF">Lyticum_00337</name>
</gene>
<keyword evidence="4 12" id="KW-0812">Transmembrane</keyword>
<keyword evidence="11" id="KW-0275">Fatty acid biosynthesis</keyword>
<keyword evidence="3" id="KW-0444">Lipid biosynthesis</keyword>
<evidence type="ECO:0000256" key="9">
    <source>
        <dbReference type="ARBA" id="ARBA00023098"/>
    </source>
</evidence>
<feature type="transmembrane region" description="Helical" evidence="12">
    <location>
        <begin position="78"/>
        <end position="96"/>
    </location>
</feature>
<dbReference type="PANTHER" id="PTHR11351:SF31">
    <property type="entry name" value="DESATURASE 1, ISOFORM A-RELATED"/>
    <property type="match status" value="1"/>
</dbReference>
<keyword evidence="5" id="KW-0276">Fatty acid metabolism</keyword>
<organism evidence="14 15">
    <name type="scientific">Lyticum sinuosum</name>
    <dbReference type="NCBI Taxonomy" id="1332059"/>
    <lineage>
        <taxon>Bacteria</taxon>
        <taxon>Pseudomonadati</taxon>
        <taxon>Pseudomonadota</taxon>
        <taxon>Alphaproteobacteria</taxon>
        <taxon>Rickettsiales</taxon>
        <taxon>Lyticum</taxon>
    </lineage>
</organism>
<dbReference type="InterPro" id="IPR005804">
    <property type="entry name" value="FA_desaturase_dom"/>
</dbReference>
<evidence type="ECO:0000256" key="7">
    <source>
        <dbReference type="ARBA" id="ARBA00023002"/>
    </source>
</evidence>
<dbReference type="EMBL" id="JARGYU010000001">
    <property type="protein sequence ID" value="MDZ5761170.1"/>
    <property type="molecule type" value="Genomic_DNA"/>
</dbReference>
<dbReference type="CDD" id="cd03505">
    <property type="entry name" value="Delta9-FADS-like"/>
    <property type="match status" value="1"/>
</dbReference>
<evidence type="ECO:0000259" key="13">
    <source>
        <dbReference type="Pfam" id="PF00487"/>
    </source>
</evidence>
<evidence type="ECO:0000256" key="6">
    <source>
        <dbReference type="ARBA" id="ARBA00022989"/>
    </source>
</evidence>
<sequence>MENKSKKLFYNYPAIIVLIFYPILLIVLAILYSKTFGIDKKDIIIATIGYYICNITVGIGLHRLWAHGSYKVKPWVETVLMIISAGCLQGPALIWASDHKFHHSYADGENDPHTPVKYKNKLKGLLWAHIGWMLVSEHENKHIDKATMLTLGRRKILLFQLKYYWQLATFMNIIPPMILGMFIYNSYSLHAAYAGFLFVGLGRALQQQMTFCVNSVCHFKGTKEYANDSSCDVWWMAPMVLGENWHNFHHAFGRDYRNGHKWYHFDMHKWIIWGMYKLGLAWDLVITSEDRINATVIEMKKNTIKPRMESLIAAAEAIANVASIRSKEIRMFISDVTDNICDANQIIYTEFDEIKKYLLHHSSDKIDELKYNITNKFNKVNKSLEDLQQKAKDFAEFASKKIENSRTLNLNFLEKSLKYLHKLNIEAEKLGIQYSIN</sequence>
<dbReference type="Pfam" id="PF00487">
    <property type="entry name" value="FA_desaturase"/>
    <property type="match status" value="1"/>
</dbReference>
<evidence type="ECO:0000256" key="2">
    <source>
        <dbReference type="ARBA" id="ARBA00008749"/>
    </source>
</evidence>
<evidence type="ECO:0000256" key="10">
    <source>
        <dbReference type="ARBA" id="ARBA00023136"/>
    </source>
</evidence>
<dbReference type="InterPro" id="IPR015876">
    <property type="entry name" value="Acyl-CoA_DS"/>
</dbReference>
<accession>A0AAE4VJI0</accession>
<reference evidence="14" key="1">
    <citation type="submission" date="2023-02" db="EMBL/GenBank/DDBJ databases">
        <title>Host association and intracellularity evolved multiple times independently in the Rickettsiales.</title>
        <authorList>
            <person name="Castelli M."/>
            <person name="Nardi T."/>
            <person name="Gammuto L."/>
            <person name="Bellinzona G."/>
            <person name="Sabaneyeva E."/>
            <person name="Potekhin A."/>
            <person name="Serra V."/>
            <person name="Petroni G."/>
            <person name="Sassera D."/>
        </authorList>
    </citation>
    <scope>NUCLEOTIDE SEQUENCE</scope>
    <source>
        <strain evidence="14">USBL-36I1</strain>
    </source>
</reference>
<keyword evidence="7" id="KW-0560">Oxidoreductase</keyword>
<protein>
    <submittedName>
        <fullName evidence="14">Acyl-CoA desaturase</fullName>
    </submittedName>
</protein>
<evidence type="ECO:0000256" key="12">
    <source>
        <dbReference type="SAM" id="Phobius"/>
    </source>
</evidence>
<dbReference type="PRINTS" id="PR00075">
    <property type="entry name" value="FACDDSATRASE"/>
</dbReference>
<keyword evidence="8" id="KW-0408">Iron</keyword>
<comment type="similarity">
    <text evidence="2">Belongs to the fatty acid desaturase type 2 family.</text>
</comment>
<feature type="domain" description="Fatty acid desaturase" evidence="13">
    <location>
        <begin position="52"/>
        <end position="276"/>
    </location>
</feature>
<feature type="transmembrane region" description="Helical" evidence="12">
    <location>
        <begin position="43"/>
        <end position="66"/>
    </location>
</feature>
<dbReference type="GO" id="GO:0006633">
    <property type="term" value="P:fatty acid biosynthetic process"/>
    <property type="evidence" value="ECO:0007669"/>
    <property type="project" value="UniProtKB-KW"/>
</dbReference>
<keyword evidence="10 12" id="KW-0472">Membrane</keyword>
<dbReference type="PANTHER" id="PTHR11351">
    <property type="entry name" value="ACYL-COA DESATURASE"/>
    <property type="match status" value="1"/>
</dbReference>
<feature type="transmembrane region" description="Helical" evidence="12">
    <location>
        <begin position="12"/>
        <end position="31"/>
    </location>
</feature>
<evidence type="ECO:0000256" key="11">
    <source>
        <dbReference type="ARBA" id="ARBA00023160"/>
    </source>
</evidence>
<keyword evidence="15" id="KW-1185">Reference proteome</keyword>
<evidence type="ECO:0000256" key="4">
    <source>
        <dbReference type="ARBA" id="ARBA00022692"/>
    </source>
</evidence>
<evidence type="ECO:0000313" key="14">
    <source>
        <dbReference type="EMBL" id="MDZ5761170.1"/>
    </source>
</evidence>
<evidence type="ECO:0000256" key="3">
    <source>
        <dbReference type="ARBA" id="ARBA00022516"/>
    </source>
</evidence>
<dbReference type="Proteomes" id="UP001289135">
    <property type="component" value="Unassembled WGS sequence"/>
</dbReference>